<keyword evidence="1" id="KW-1133">Transmembrane helix</keyword>
<protein>
    <submittedName>
        <fullName evidence="2">Uncharacterized protein</fullName>
    </submittedName>
</protein>
<dbReference type="EMBL" id="GBRH01216646">
    <property type="protein sequence ID" value="JAD81249.1"/>
    <property type="molecule type" value="Transcribed_RNA"/>
</dbReference>
<evidence type="ECO:0000313" key="2">
    <source>
        <dbReference type="EMBL" id="JAD81249.1"/>
    </source>
</evidence>
<feature type="transmembrane region" description="Helical" evidence="1">
    <location>
        <begin position="18"/>
        <end position="39"/>
    </location>
</feature>
<keyword evidence="1" id="KW-0812">Transmembrane</keyword>
<organism evidence="2">
    <name type="scientific">Arundo donax</name>
    <name type="common">Giant reed</name>
    <name type="synonym">Donax arundinaceus</name>
    <dbReference type="NCBI Taxonomy" id="35708"/>
    <lineage>
        <taxon>Eukaryota</taxon>
        <taxon>Viridiplantae</taxon>
        <taxon>Streptophyta</taxon>
        <taxon>Embryophyta</taxon>
        <taxon>Tracheophyta</taxon>
        <taxon>Spermatophyta</taxon>
        <taxon>Magnoliopsida</taxon>
        <taxon>Liliopsida</taxon>
        <taxon>Poales</taxon>
        <taxon>Poaceae</taxon>
        <taxon>PACMAD clade</taxon>
        <taxon>Arundinoideae</taxon>
        <taxon>Arundineae</taxon>
        <taxon>Arundo</taxon>
    </lineage>
</organism>
<accession>A0A0A9CY46</accession>
<proteinExistence type="predicted"/>
<reference evidence="2" key="1">
    <citation type="submission" date="2014-09" db="EMBL/GenBank/DDBJ databases">
        <authorList>
            <person name="Magalhaes I.L.F."/>
            <person name="Oliveira U."/>
            <person name="Santos F.R."/>
            <person name="Vidigal T.H.D.A."/>
            <person name="Brescovit A.D."/>
            <person name="Santos A.J."/>
        </authorList>
    </citation>
    <scope>NUCLEOTIDE SEQUENCE</scope>
    <source>
        <tissue evidence="2">Shoot tissue taken approximately 20 cm above the soil surface</tissue>
    </source>
</reference>
<evidence type="ECO:0000256" key="1">
    <source>
        <dbReference type="SAM" id="Phobius"/>
    </source>
</evidence>
<dbReference type="AlphaFoldDB" id="A0A0A9CY46"/>
<sequence>MKFGVPRSWKLTLSSVKFYLFFMRIMSFSLSLTALNQTCNHSKSMSRIRNNL</sequence>
<name>A0A0A9CY46_ARUDO</name>
<reference evidence="2" key="2">
    <citation type="journal article" date="2015" name="Data Brief">
        <title>Shoot transcriptome of the giant reed, Arundo donax.</title>
        <authorList>
            <person name="Barrero R.A."/>
            <person name="Guerrero F.D."/>
            <person name="Moolhuijzen P."/>
            <person name="Goolsby J.A."/>
            <person name="Tidwell J."/>
            <person name="Bellgard S.E."/>
            <person name="Bellgard M.I."/>
        </authorList>
    </citation>
    <scope>NUCLEOTIDE SEQUENCE</scope>
    <source>
        <tissue evidence="2">Shoot tissue taken approximately 20 cm above the soil surface</tissue>
    </source>
</reference>
<keyword evidence="1" id="KW-0472">Membrane</keyword>